<dbReference type="Pfam" id="PF00437">
    <property type="entry name" value="T2SSE"/>
    <property type="match status" value="1"/>
</dbReference>
<dbReference type="Proteomes" id="UP001597520">
    <property type="component" value="Unassembled WGS sequence"/>
</dbReference>
<dbReference type="SUPFAM" id="SSF52540">
    <property type="entry name" value="P-loop containing nucleoside triphosphate hydrolases"/>
    <property type="match status" value="1"/>
</dbReference>
<dbReference type="PANTHER" id="PTHR30486:SF15">
    <property type="entry name" value="TYPE II_IV SECRETION SYSTEM ATPASE"/>
    <property type="match status" value="1"/>
</dbReference>
<sequence length="450" mass="50558">MIAVSWLEKVQQPSSSKEWTNTDKDAIKDTTVDRWVRHYKDRLIKEANLEEIITLPPVEKKQSIERLVSQMIEEEKVIIPSHDMNQIIQQLIHDSVGFGPLESLLERDDITEIMVNSPDDIYIERQGKLEKTSVRFKNEEHIHHIIDRIIAPIGRRIDESSPMVDARLPDGSRVNAAIPPVSIDGPIISIRKFNKDPFSLQDLVDFGTLNEKMGKFLETLVKAKTNILVSGGTGSGKTTLLNVLSESIPEGERIVTIEDMAELRFNYDNLVRMEARPPNMEGEGAITINHLVKNALRMRPDRVIVGEVRGSEALDMLQAMNTGHEGSLTTVHANSPKDALGRLEAMVIMSGLPLTVDVIRDYFVGALDVIVQTERLMDGTRRVVAISEVFEEDGEIRIQEIFRFKQMGFSDQGNVAGYFEAAGYVPKISERLRAYGQALPDAFFKEGELA</sequence>
<dbReference type="InterPro" id="IPR027417">
    <property type="entry name" value="P-loop_NTPase"/>
</dbReference>
<dbReference type="InterPro" id="IPR050921">
    <property type="entry name" value="T4SS_GSP_E_ATPase"/>
</dbReference>
<accession>A0ABW5T0P4</accession>
<proteinExistence type="inferred from homology"/>
<evidence type="ECO:0000313" key="3">
    <source>
        <dbReference type="EMBL" id="MFD2705549.1"/>
    </source>
</evidence>
<dbReference type="EMBL" id="JBHUML010000002">
    <property type="protein sequence ID" value="MFD2705549.1"/>
    <property type="molecule type" value="Genomic_DNA"/>
</dbReference>
<dbReference type="InterPro" id="IPR001482">
    <property type="entry name" value="T2SS/T4SS_dom"/>
</dbReference>
<organism evidence="3 4">
    <name type="scientific">Salibacterium lacus</name>
    <dbReference type="NCBI Taxonomy" id="1898109"/>
    <lineage>
        <taxon>Bacteria</taxon>
        <taxon>Bacillati</taxon>
        <taxon>Bacillota</taxon>
        <taxon>Bacilli</taxon>
        <taxon>Bacillales</taxon>
        <taxon>Bacillaceae</taxon>
    </lineage>
</organism>
<dbReference type="PANTHER" id="PTHR30486">
    <property type="entry name" value="TWITCHING MOTILITY PROTEIN PILT"/>
    <property type="match status" value="1"/>
</dbReference>
<comment type="similarity">
    <text evidence="1">Belongs to the GSP E family.</text>
</comment>
<evidence type="ECO:0000313" key="4">
    <source>
        <dbReference type="Proteomes" id="UP001597520"/>
    </source>
</evidence>
<evidence type="ECO:0000259" key="2">
    <source>
        <dbReference type="Pfam" id="PF00437"/>
    </source>
</evidence>
<keyword evidence="4" id="KW-1185">Reference proteome</keyword>
<feature type="domain" description="Bacterial type II secretion system protein E" evidence="2">
    <location>
        <begin position="97"/>
        <end position="351"/>
    </location>
</feature>
<dbReference type="Gene3D" id="3.30.450.380">
    <property type="match status" value="1"/>
</dbReference>
<reference evidence="4" key="1">
    <citation type="journal article" date="2019" name="Int. J. Syst. Evol. Microbiol.">
        <title>The Global Catalogue of Microorganisms (GCM) 10K type strain sequencing project: providing services to taxonomists for standard genome sequencing and annotation.</title>
        <authorList>
            <consortium name="The Broad Institute Genomics Platform"/>
            <consortium name="The Broad Institute Genome Sequencing Center for Infectious Disease"/>
            <person name="Wu L."/>
            <person name="Ma J."/>
        </authorList>
    </citation>
    <scope>NUCLEOTIDE SEQUENCE [LARGE SCALE GENOMIC DNA]</scope>
    <source>
        <strain evidence="4">KCTC 33792</strain>
    </source>
</reference>
<name>A0ABW5T0P4_9BACI</name>
<evidence type="ECO:0000256" key="1">
    <source>
        <dbReference type="ARBA" id="ARBA00006611"/>
    </source>
</evidence>
<gene>
    <name evidence="3" type="ORF">ACFSUB_08715</name>
</gene>
<dbReference type="Gene3D" id="3.40.50.300">
    <property type="entry name" value="P-loop containing nucleotide triphosphate hydrolases"/>
    <property type="match status" value="1"/>
</dbReference>
<dbReference type="RefSeq" id="WP_380712790.1">
    <property type="nucleotide sequence ID" value="NZ_JBHUML010000002.1"/>
</dbReference>
<protein>
    <submittedName>
        <fullName evidence="3">CpaF family protein</fullName>
    </submittedName>
</protein>
<dbReference type="CDD" id="cd01130">
    <property type="entry name" value="VirB11-like_ATPase"/>
    <property type="match status" value="1"/>
</dbReference>
<comment type="caution">
    <text evidence="3">The sequence shown here is derived from an EMBL/GenBank/DDBJ whole genome shotgun (WGS) entry which is preliminary data.</text>
</comment>